<dbReference type="RefSeq" id="XP_033582049.1">
    <property type="nucleotide sequence ID" value="XM_033713135.1"/>
</dbReference>
<dbReference type="Proteomes" id="UP000504636">
    <property type="component" value="Unplaced"/>
</dbReference>
<name>A0A6A6Z4I6_9PEZI</name>
<organism evidence="1">
    <name type="scientific">Mytilinidion resinicola</name>
    <dbReference type="NCBI Taxonomy" id="574789"/>
    <lineage>
        <taxon>Eukaryota</taxon>
        <taxon>Fungi</taxon>
        <taxon>Dikarya</taxon>
        <taxon>Ascomycota</taxon>
        <taxon>Pezizomycotina</taxon>
        <taxon>Dothideomycetes</taxon>
        <taxon>Pleosporomycetidae</taxon>
        <taxon>Mytilinidiales</taxon>
        <taxon>Mytilinidiaceae</taxon>
        <taxon>Mytilinidion</taxon>
    </lineage>
</organism>
<dbReference type="AlphaFoldDB" id="A0A6A6Z4I6"/>
<sequence length="220" mass="24805">MGVEISATKTINGFRTRFQLSHSPASFNANHCRPIAQSKTDQDRYVLGRGCRKNPRTLYTRSQSRSVRLNGRLHIQGIVRHEPSQRVRLRQRQGQEDVDPRRGPAFLFIPQQEGIYDVPLESHDLELTPKNIKRQELILTRFLRGLVAVSRSPVVYNGDGSPVFSQVANAMKRCGAGNLSTTGAGWFVSFLSWVAVLKVCAKCGEHFSRLELETSKAMRK</sequence>
<gene>
    <name evidence="1 3" type="ORF">BDZ99DRAFT_190205</name>
</gene>
<dbReference type="EMBL" id="MU003694">
    <property type="protein sequence ID" value="KAF2815085.1"/>
    <property type="molecule type" value="Genomic_DNA"/>
</dbReference>
<protein>
    <submittedName>
        <fullName evidence="1 3">Uncharacterized protein</fullName>
    </submittedName>
</protein>
<proteinExistence type="predicted"/>
<dbReference type="GeneID" id="54454028"/>
<reference evidence="3" key="3">
    <citation type="submission" date="2025-04" db="UniProtKB">
        <authorList>
            <consortium name="RefSeq"/>
        </authorList>
    </citation>
    <scope>IDENTIFICATION</scope>
    <source>
        <strain evidence="3">CBS 304.34</strain>
    </source>
</reference>
<accession>A0A6A6Z4I6</accession>
<evidence type="ECO:0000313" key="3">
    <source>
        <dbReference type="RefSeq" id="XP_033582049.1"/>
    </source>
</evidence>
<keyword evidence="2" id="KW-1185">Reference proteome</keyword>
<evidence type="ECO:0000313" key="2">
    <source>
        <dbReference type="Proteomes" id="UP000504636"/>
    </source>
</evidence>
<reference evidence="1 3" key="1">
    <citation type="journal article" date="2020" name="Stud. Mycol.">
        <title>101 Dothideomycetes genomes: a test case for predicting lifestyles and emergence of pathogens.</title>
        <authorList>
            <person name="Haridas S."/>
            <person name="Albert R."/>
            <person name="Binder M."/>
            <person name="Bloem J."/>
            <person name="Labutti K."/>
            <person name="Salamov A."/>
            <person name="Andreopoulos B."/>
            <person name="Baker S."/>
            <person name="Barry K."/>
            <person name="Bills G."/>
            <person name="Bluhm B."/>
            <person name="Cannon C."/>
            <person name="Castanera R."/>
            <person name="Culley D."/>
            <person name="Daum C."/>
            <person name="Ezra D."/>
            <person name="Gonzalez J."/>
            <person name="Henrissat B."/>
            <person name="Kuo A."/>
            <person name="Liang C."/>
            <person name="Lipzen A."/>
            <person name="Lutzoni F."/>
            <person name="Magnuson J."/>
            <person name="Mondo S."/>
            <person name="Nolan M."/>
            <person name="Ohm R."/>
            <person name="Pangilinan J."/>
            <person name="Park H.-J."/>
            <person name="Ramirez L."/>
            <person name="Alfaro M."/>
            <person name="Sun H."/>
            <person name="Tritt A."/>
            <person name="Yoshinaga Y."/>
            <person name="Zwiers L.-H."/>
            <person name="Turgeon B."/>
            <person name="Goodwin S."/>
            <person name="Spatafora J."/>
            <person name="Crous P."/>
            <person name="Grigoriev I."/>
        </authorList>
    </citation>
    <scope>NUCLEOTIDE SEQUENCE</scope>
    <source>
        <strain evidence="1 3">CBS 304.34</strain>
    </source>
</reference>
<reference evidence="3" key="2">
    <citation type="submission" date="2020-04" db="EMBL/GenBank/DDBJ databases">
        <authorList>
            <consortium name="NCBI Genome Project"/>
        </authorList>
    </citation>
    <scope>NUCLEOTIDE SEQUENCE</scope>
    <source>
        <strain evidence="3">CBS 304.34</strain>
    </source>
</reference>
<evidence type="ECO:0000313" key="1">
    <source>
        <dbReference type="EMBL" id="KAF2815085.1"/>
    </source>
</evidence>